<dbReference type="RefSeq" id="XP_050501133.1">
    <property type="nucleotide sequence ID" value="XM_050645176.1"/>
</dbReference>
<dbReference type="PANTHER" id="PTHR11447:SF16">
    <property type="entry name" value="P53 PROTEIN LONG FORM VARIANT 1"/>
    <property type="match status" value="1"/>
</dbReference>
<evidence type="ECO:0000256" key="6">
    <source>
        <dbReference type="ARBA" id="ARBA00022833"/>
    </source>
</evidence>
<dbReference type="EnsemblMetazoa" id="XM_050645176.1">
    <property type="protein sequence ID" value="XP_050501133.1"/>
    <property type="gene ID" value="LOC126881122"/>
</dbReference>
<evidence type="ECO:0000256" key="11">
    <source>
        <dbReference type="ARBA" id="ARBA00023242"/>
    </source>
</evidence>
<evidence type="ECO:0000256" key="3">
    <source>
        <dbReference type="ARBA" id="ARBA00006167"/>
    </source>
</evidence>
<dbReference type="InterPro" id="IPR012346">
    <property type="entry name" value="p53/RUNT-type_TF_DNA-bd_sf"/>
</dbReference>
<evidence type="ECO:0000313" key="14">
    <source>
        <dbReference type="EnsemblMetazoa" id="XP_050501133.1"/>
    </source>
</evidence>
<dbReference type="Gene3D" id="2.60.40.720">
    <property type="match status" value="1"/>
</dbReference>
<evidence type="ECO:0000256" key="4">
    <source>
        <dbReference type="ARBA" id="ARBA00022703"/>
    </source>
</evidence>
<dbReference type="Proteomes" id="UP001652700">
    <property type="component" value="Unplaced"/>
</dbReference>
<dbReference type="PANTHER" id="PTHR11447">
    <property type="entry name" value="CELLULAR TUMOR ANTIGEN P53"/>
    <property type="match status" value="1"/>
</dbReference>
<evidence type="ECO:0000313" key="15">
    <source>
        <dbReference type="Proteomes" id="UP001652700"/>
    </source>
</evidence>
<comment type="similarity">
    <text evidence="3">Belongs to the p53 family.</text>
</comment>
<reference evidence="14" key="1">
    <citation type="submission" date="2025-05" db="UniProtKB">
        <authorList>
            <consortium name="EnsemblMetazoa"/>
        </authorList>
    </citation>
    <scope>IDENTIFICATION</scope>
</reference>
<feature type="compositionally biased region" description="Basic and acidic residues" evidence="12">
    <location>
        <begin position="243"/>
        <end position="253"/>
    </location>
</feature>
<keyword evidence="15" id="KW-1185">Reference proteome</keyword>
<keyword evidence="11" id="KW-0539">Nucleus</keyword>
<evidence type="ECO:0000256" key="10">
    <source>
        <dbReference type="ARBA" id="ARBA00023163"/>
    </source>
</evidence>
<accession>A0ABM5JT71</accession>
<dbReference type="InterPro" id="IPR002117">
    <property type="entry name" value="p53_tumour_suppressor"/>
</dbReference>
<evidence type="ECO:0000259" key="13">
    <source>
        <dbReference type="Pfam" id="PF00870"/>
    </source>
</evidence>
<dbReference type="SUPFAM" id="SSF49417">
    <property type="entry name" value="p53-like transcription factors"/>
    <property type="match status" value="1"/>
</dbReference>
<evidence type="ECO:0000256" key="2">
    <source>
        <dbReference type="ARBA" id="ARBA00004123"/>
    </source>
</evidence>
<comment type="subcellular location">
    <subcellularLocation>
        <location evidence="2">Nucleus</location>
    </subcellularLocation>
</comment>
<dbReference type="PRINTS" id="PR00386">
    <property type="entry name" value="P53SUPPRESSR"/>
</dbReference>
<keyword evidence="4" id="KW-0053">Apoptosis</keyword>
<dbReference type="InterPro" id="IPR011615">
    <property type="entry name" value="p53_DNA-bd"/>
</dbReference>
<dbReference type="EnsemblMetazoa" id="XM_050645177.1">
    <property type="protein sequence ID" value="XP_050501134.1"/>
    <property type="gene ID" value="LOC126881122"/>
</dbReference>
<dbReference type="Pfam" id="PF00870">
    <property type="entry name" value="P53"/>
    <property type="match status" value="1"/>
</dbReference>
<evidence type="ECO:0000256" key="9">
    <source>
        <dbReference type="ARBA" id="ARBA00023159"/>
    </source>
</evidence>
<organism evidence="14 15">
    <name type="scientific">Diabrotica virgifera virgifera</name>
    <name type="common">western corn rootworm</name>
    <dbReference type="NCBI Taxonomy" id="50390"/>
    <lineage>
        <taxon>Eukaryota</taxon>
        <taxon>Metazoa</taxon>
        <taxon>Ecdysozoa</taxon>
        <taxon>Arthropoda</taxon>
        <taxon>Hexapoda</taxon>
        <taxon>Insecta</taxon>
        <taxon>Pterygota</taxon>
        <taxon>Neoptera</taxon>
        <taxon>Endopterygota</taxon>
        <taxon>Coleoptera</taxon>
        <taxon>Polyphaga</taxon>
        <taxon>Cucujiformia</taxon>
        <taxon>Chrysomeloidea</taxon>
        <taxon>Chrysomelidae</taxon>
        <taxon>Galerucinae</taxon>
        <taxon>Diabroticina</taxon>
        <taxon>Diabroticites</taxon>
        <taxon>Diabrotica</taxon>
    </lineage>
</organism>
<keyword evidence="5" id="KW-0479">Metal-binding</keyword>
<protein>
    <recommendedName>
        <fullName evidence="13">p53 DNA-binding domain-containing protein</fullName>
    </recommendedName>
</protein>
<keyword evidence="10" id="KW-0804">Transcription</keyword>
<keyword evidence="7" id="KW-0805">Transcription regulation</keyword>
<evidence type="ECO:0000256" key="1">
    <source>
        <dbReference type="ARBA" id="ARBA00001947"/>
    </source>
</evidence>
<name>A0ABM5JT71_DIAVI</name>
<feature type="domain" description="p53 DNA-binding" evidence="13">
    <location>
        <begin position="59"/>
        <end position="250"/>
    </location>
</feature>
<dbReference type="GeneID" id="126881122"/>
<proteinExistence type="inferred from homology"/>
<keyword evidence="8" id="KW-0238">DNA-binding</keyword>
<dbReference type="CDD" id="cd08367">
    <property type="entry name" value="P53"/>
    <property type="match status" value="1"/>
</dbReference>
<comment type="cofactor">
    <cofactor evidence="1">
        <name>Zn(2+)</name>
        <dbReference type="ChEBI" id="CHEBI:29105"/>
    </cofactor>
</comment>
<dbReference type="InterPro" id="IPR008967">
    <property type="entry name" value="p53-like_TF_DNA-bd_sf"/>
</dbReference>
<evidence type="ECO:0000256" key="7">
    <source>
        <dbReference type="ARBA" id="ARBA00023015"/>
    </source>
</evidence>
<evidence type="ECO:0000256" key="12">
    <source>
        <dbReference type="SAM" id="MobiDB-lite"/>
    </source>
</evidence>
<keyword evidence="6" id="KW-0862">Zinc</keyword>
<evidence type="ECO:0000256" key="8">
    <source>
        <dbReference type="ARBA" id="ARBA00023125"/>
    </source>
</evidence>
<dbReference type="RefSeq" id="XP_050501134.1">
    <property type="nucleotide sequence ID" value="XM_050645177.1"/>
</dbReference>
<sequence>MSFQSDVLSPEDQKFLYEEVGGVSLQLFDDEPTMLLTDFPKSESHIMNIPKPVTAVLSNEEYEGPFNFEVDIIPNGSKNGWFFSPTLNKVYMDIKAPFPIDFKVKQRPLHSLFIRVTPMYSSPQFAQECVSRCVNHEYAEATSSPNIMPHIRPHIIRCHNQSSSYIGDKANNERLSIIIPLSFPQMGTNSIREMFEFTCKNSCPHPGMNRRSIEVIFTLEDMDSQIYGRKTLNVRICSCPKRDKEKEEADDSGKTQPPRGKKRKLDKPAKKIVSNNQDLREFTISIPIAGKHNIGNVLKYCHDLMAGEIARHSGSGVETTAPYSNALSKISTMIKDLNE</sequence>
<keyword evidence="9" id="KW-0010">Activator</keyword>
<feature type="region of interest" description="Disordered" evidence="12">
    <location>
        <begin position="243"/>
        <end position="268"/>
    </location>
</feature>
<evidence type="ECO:0000256" key="5">
    <source>
        <dbReference type="ARBA" id="ARBA00022723"/>
    </source>
</evidence>